<protein>
    <submittedName>
        <fullName evidence="3">M23 family metallopeptidase</fullName>
        <ecNumber evidence="3">3.4.-.-</ecNumber>
    </submittedName>
</protein>
<evidence type="ECO:0000313" key="4">
    <source>
        <dbReference type="Proteomes" id="UP001240150"/>
    </source>
</evidence>
<dbReference type="InterPro" id="IPR016047">
    <property type="entry name" value="M23ase_b-sheet_dom"/>
</dbReference>
<feature type="compositionally biased region" description="Gly residues" evidence="1">
    <location>
        <begin position="17"/>
        <end position="26"/>
    </location>
</feature>
<gene>
    <name evidence="3" type="ORF">ACTOB_001447</name>
</gene>
<proteinExistence type="predicted"/>
<reference evidence="3 4" key="1">
    <citation type="submission" date="2023-06" db="EMBL/GenBank/DDBJ databases">
        <authorList>
            <person name="Yushchuk O."/>
            <person name="Binda E."/>
            <person name="Ruckert-Reed C."/>
            <person name="Fedorenko V."/>
            <person name="Kalinowski J."/>
            <person name="Marinelli F."/>
        </authorList>
    </citation>
    <scope>NUCLEOTIDE SEQUENCE [LARGE SCALE GENOMIC DNA]</scope>
    <source>
        <strain evidence="3 4">NRRL 3884</strain>
    </source>
</reference>
<sequence length="178" mass="18542">MEPFDIDMSAPVDPSGAGAGLGGPGDGGHTGPNWYIAFGMDLGAEEGTQVFAAFDGHVTKFQPHQPAADTAKVYGAQIFMRSPNDGMGGFYTHLTGTPDGLGIGTEVKRGDLLGTVVRHGTTATHLHLALCEVLGGVDGERRGVDLYRFFLDLEQSGPGTVIPVTFAQDGSAPIPRTD</sequence>
<dbReference type="EC" id="3.4.-.-" evidence="3"/>
<name>A0ABY8WQ32_9ACTN</name>
<dbReference type="EMBL" id="CP126980">
    <property type="protein sequence ID" value="WIM97890.1"/>
    <property type="molecule type" value="Genomic_DNA"/>
</dbReference>
<dbReference type="GO" id="GO:0016787">
    <property type="term" value="F:hydrolase activity"/>
    <property type="evidence" value="ECO:0007669"/>
    <property type="project" value="UniProtKB-KW"/>
</dbReference>
<feature type="domain" description="M23ase beta-sheet core" evidence="2">
    <location>
        <begin position="39"/>
        <end position="130"/>
    </location>
</feature>
<dbReference type="Gene3D" id="2.70.70.10">
    <property type="entry name" value="Glucose Permease (Domain IIA)"/>
    <property type="match status" value="1"/>
</dbReference>
<dbReference type="CDD" id="cd12797">
    <property type="entry name" value="M23_peptidase"/>
    <property type="match status" value="1"/>
</dbReference>
<accession>A0ABY8WQ32</accession>
<evidence type="ECO:0000313" key="3">
    <source>
        <dbReference type="EMBL" id="WIM97890.1"/>
    </source>
</evidence>
<evidence type="ECO:0000256" key="1">
    <source>
        <dbReference type="SAM" id="MobiDB-lite"/>
    </source>
</evidence>
<keyword evidence="4" id="KW-1185">Reference proteome</keyword>
<evidence type="ECO:0000259" key="2">
    <source>
        <dbReference type="Pfam" id="PF01551"/>
    </source>
</evidence>
<organism evidence="3 4">
    <name type="scientific">Actinoplanes oblitus</name>
    <dbReference type="NCBI Taxonomy" id="3040509"/>
    <lineage>
        <taxon>Bacteria</taxon>
        <taxon>Bacillati</taxon>
        <taxon>Actinomycetota</taxon>
        <taxon>Actinomycetes</taxon>
        <taxon>Micromonosporales</taxon>
        <taxon>Micromonosporaceae</taxon>
        <taxon>Actinoplanes</taxon>
    </lineage>
</organism>
<dbReference type="Pfam" id="PF01551">
    <property type="entry name" value="Peptidase_M23"/>
    <property type="match status" value="1"/>
</dbReference>
<keyword evidence="3" id="KW-0378">Hydrolase</keyword>
<dbReference type="InterPro" id="IPR011055">
    <property type="entry name" value="Dup_hybrid_motif"/>
</dbReference>
<feature type="region of interest" description="Disordered" evidence="1">
    <location>
        <begin position="1"/>
        <end position="26"/>
    </location>
</feature>
<dbReference type="Proteomes" id="UP001240150">
    <property type="component" value="Chromosome"/>
</dbReference>
<dbReference type="SUPFAM" id="SSF51261">
    <property type="entry name" value="Duplicated hybrid motif"/>
    <property type="match status" value="1"/>
</dbReference>
<dbReference type="RefSeq" id="WP_284919284.1">
    <property type="nucleotide sequence ID" value="NZ_CP126980.1"/>
</dbReference>